<dbReference type="SMART" id="SM01328">
    <property type="entry name" value="zf-3CxxC"/>
    <property type="match status" value="1"/>
</dbReference>
<evidence type="ECO:0000313" key="12">
    <source>
        <dbReference type="EMBL" id="OWF39100.1"/>
    </source>
</evidence>
<dbReference type="PANTHER" id="PTHR31054:SF3">
    <property type="entry name" value="ZYGOTE ARREST PROTEIN 1-LIKE"/>
    <property type="match status" value="1"/>
</dbReference>
<keyword evidence="7" id="KW-0862">Zinc</keyword>
<evidence type="ECO:0000256" key="9">
    <source>
        <dbReference type="ARBA" id="ARBA00022943"/>
    </source>
</evidence>
<keyword evidence="13" id="KW-1185">Reference proteome</keyword>
<comment type="caution">
    <text evidence="12">The sequence shown here is derived from an EMBL/GenBank/DDBJ whole genome shotgun (WGS) entry which is preliminary data.</text>
</comment>
<evidence type="ECO:0000256" key="5">
    <source>
        <dbReference type="ARBA" id="ARBA00022771"/>
    </source>
</evidence>
<evidence type="ECO:0000256" key="8">
    <source>
        <dbReference type="ARBA" id="ARBA00022884"/>
    </source>
</evidence>
<sequence>MSGKRHYGYFRCPKCNAKWESAQVYSVSANQQEYYKQDCKNCRIACSPYKVEPLQCPNCGKPAKLCQCPKRHTDPSKGHRSDLCHKCQSGRPCY</sequence>
<evidence type="ECO:0000256" key="3">
    <source>
        <dbReference type="ARBA" id="ARBA00022490"/>
    </source>
</evidence>
<keyword evidence="3" id="KW-0963">Cytoplasm</keyword>
<dbReference type="GO" id="GO:0048477">
    <property type="term" value="P:oogenesis"/>
    <property type="evidence" value="ECO:0007669"/>
    <property type="project" value="UniProtKB-KW"/>
</dbReference>
<comment type="similarity">
    <text evidence="10">Belongs to the ZAR1 family.</text>
</comment>
<keyword evidence="6" id="KW-0221">Differentiation</keyword>
<accession>A0A210PRI5</accession>
<feature type="domain" description="3CxxC-type" evidence="11">
    <location>
        <begin position="5"/>
        <end position="90"/>
    </location>
</feature>
<gene>
    <name evidence="12" type="ORF">KP79_PYT08116</name>
</gene>
<dbReference type="PANTHER" id="PTHR31054">
    <property type="entry name" value="ZYGOTE ARREST PROTEIN 1-LIKE ISOFORM X1"/>
    <property type="match status" value="1"/>
</dbReference>
<evidence type="ECO:0000259" key="11">
    <source>
        <dbReference type="SMART" id="SM01328"/>
    </source>
</evidence>
<evidence type="ECO:0000256" key="7">
    <source>
        <dbReference type="ARBA" id="ARBA00022833"/>
    </source>
</evidence>
<dbReference type="AlphaFoldDB" id="A0A210PRI5"/>
<evidence type="ECO:0000313" key="13">
    <source>
        <dbReference type="Proteomes" id="UP000242188"/>
    </source>
</evidence>
<dbReference type="Pfam" id="PF13695">
    <property type="entry name" value="Zn_ribbon_3CxxC"/>
    <property type="match status" value="1"/>
</dbReference>
<evidence type="ECO:0000256" key="10">
    <source>
        <dbReference type="ARBA" id="ARBA00034699"/>
    </source>
</evidence>
<keyword evidence="4" id="KW-0479">Metal-binding</keyword>
<dbReference type="Proteomes" id="UP000242188">
    <property type="component" value="Unassembled WGS sequence"/>
</dbReference>
<dbReference type="GO" id="GO:0008270">
    <property type="term" value="F:zinc ion binding"/>
    <property type="evidence" value="ECO:0007669"/>
    <property type="project" value="UniProtKB-KW"/>
</dbReference>
<protein>
    <submittedName>
        <fullName evidence="12">Zygote arrest protein 1</fullName>
    </submittedName>
</protein>
<proteinExistence type="inferred from homology"/>
<dbReference type="GO" id="GO:0017148">
    <property type="term" value="P:negative regulation of translation"/>
    <property type="evidence" value="ECO:0007669"/>
    <property type="project" value="UniProtKB-ARBA"/>
</dbReference>
<dbReference type="InterPro" id="IPR027377">
    <property type="entry name" value="ZAR1/RTP1-5-like_Znf-3CxxC"/>
</dbReference>
<name>A0A210PRI5_MIZYE</name>
<dbReference type="GO" id="GO:0003729">
    <property type="term" value="F:mRNA binding"/>
    <property type="evidence" value="ECO:0007669"/>
    <property type="project" value="UniProtKB-ARBA"/>
</dbReference>
<evidence type="ECO:0000256" key="6">
    <source>
        <dbReference type="ARBA" id="ARBA00022782"/>
    </source>
</evidence>
<keyword evidence="9" id="KW-0896">Oogenesis</keyword>
<keyword evidence="8" id="KW-0694">RNA-binding</keyword>
<evidence type="ECO:0000256" key="2">
    <source>
        <dbReference type="ARBA" id="ARBA00022473"/>
    </source>
</evidence>
<dbReference type="OrthoDB" id="9885288at2759"/>
<keyword evidence="5" id="KW-0863">Zinc-finger</keyword>
<keyword evidence="2" id="KW-0217">Developmental protein</keyword>
<dbReference type="EMBL" id="NEDP02005544">
    <property type="protein sequence ID" value="OWF39100.1"/>
    <property type="molecule type" value="Genomic_DNA"/>
</dbReference>
<comment type="subcellular location">
    <subcellularLocation>
        <location evidence="1">Cytoplasm</location>
    </subcellularLocation>
</comment>
<organism evidence="12 13">
    <name type="scientific">Mizuhopecten yessoensis</name>
    <name type="common">Japanese scallop</name>
    <name type="synonym">Patinopecten yessoensis</name>
    <dbReference type="NCBI Taxonomy" id="6573"/>
    <lineage>
        <taxon>Eukaryota</taxon>
        <taxon>Metazoa</taxon>
        <taxon>Spiralia</taxon>
        <taxon>Lophotrochozoa</taxon>
        <taxon>Mollusca</taxon>
        <taxon>Bivalvia</taxon>
        <taxon>Autobranchia</taxon>
        <taxon>Pteriomorphia</taxon>
        <taxon>Pectinida</taxon>
        <taxon>Pectinoidea</taxon>
        <taxon>Pectinidae</taxon>
        <taxon>Mizuhopecten</taxon>
    </lineage>
</organism>
<dbReference type="InterPro" id="IPR026775">
    <property type="entry name" value="Zar1"/>
</dbReference>
<dbReference type="GO" id="GO:0005737">
    <property type="term" value="C:cytoplasm"/>
    <property type="evidence" value="ECO:0007669"/>
    <property type="project" value="UniProtKB-SubCell"/>
</dbReference>
<reference evidence="12 13" key="1">
    <citation type="journal article" date="2017" name="Nat. Ecol. Evol.">
        <title>Scallop genome provides insights into evolution of bilaterian karyotype and development.</title>
        <authorList>
            <person name="Wang S."/>
            <person name="Zhang J."/>
            <person name="Jiao W."/>
            <person name="Li J."/>
            <person name="Xun X."/>
            <person name="Sun Y."/>
            <person name="Guo X."/>
            <person name="Huan P."/>
            <person name="Dong B."/>
            <person name="Zhang L."/>
            <person name="Hu X."/>
            <person name="Sun X."/>
            <person name="Wang J."/>
            <person name="Zhao C."/>
            <person name="Wang Y."/>
            <person name="Wang D."/>
            <person name="Huang X."/>
            <person name="Wang R."/>
            <person name="Lv J."/>
            <person name="Li Y."/>
            <person name="Zhang Z."/>
            <person name="Liu B."/>
            <person name="Lu W."/>
            <person name="Hui Y."/>
            <person name="Liang J."/>
            <person name="Zhou Z."/>
            <person name="Hou R."/>
            <person name="Li X."/>
            <person name="Liu Y."/>
            <person name="Li H."/>
            <person name="Ning X."/>
            <person name="Lin Y."/>
            <person name="Zhao L."/>
            <person name="Xing Q."/>
            <person name="Dou J."/>
            <person name="Li Y."/>
            <person name="Mao J."/>
            <person name="Guo H."/>
            <person name="Dou H."/>
            <person name="Li T."/>
            <person name="Mu C."/>
            <person name="Jiang W."/>
            <person name="Fu Q."/>
            <person name="Fu X."/>
            <person name="Miao Y."/>
            <person name="Liu J."/>
            <person name="Yu Q."/>
            <person name="Li R."/>
            <person name="Liao H."/>
            <person name="Li X."/>
            <person name="Kong Y."/>
            <person name="Jiang Z."/>
            <person name="Chourrout D."/>
            <person name="Li R."/>
            <person name="Bao Z."/>
        </authorList>
    </citation>
    <scope>NUCLEOTIDE SEQUENCE [LARGE SCALE GENOMIC DNA]</scope>
    <source>
        <strain evidence="12 13">PY_sf001</strain>
    </source>
</reference>
<dbReference type="GO" id="GO:0006412">
    <property type="term" value="P:translation"/>
    <property type="evidence" value="ECO:0007669"/>
    <property type="project" value="TreeGrafter"/>
</dbReference>
<evidence type="ECO:0000256" key="4">
    <source>
        <dbReference type="ARBA" id="ARBA00022723"/>
    </source>
</evidence>
<evidence type="ECO:0000256" key="1">
    <source>
        <dbReference type="ARBA" id="ARBA00004496"/>
    </source>
</evidence>